<evidence type="ECO:0000313" key="4">
    <source>
        <dbReference type="Proteomes" id="UP000000600"/>
    </source>
</evidence>
<dbReference type="HOGENOM" id="CLU_050129_0_1_1"/>
<gene>
    <name evidence="3" type="ORF">GSPATT00008973001</name>
</gene>
<dbReference type="RefSeq" id="XP_001439979.1">
    <property type="nucleotide sequence ID" value="XM_001439942.1"/>
</dbReference>
<dbReference type="SUPFAM" id="SSF53474">
    <property type="entry name" value="alpha/beta-Hydrolases"/>
    <property type="match status" value="1"/>
</dbReference>
<evidence type="ECO:0000313" key="3">
    <source>
        <dbReference type="EMBL" id="CAK72582.1"/>
    </source>
</evidence>
<dbReference type="STRING" id="5888.A0CP65"/>
<evidence type="ECO:0000256" key="2">
    <source>
        <dbReference type="SAM" id="SignalP"/>
    </source>
</evidence>
<dbReference type="AlphaFoldDB" id="A0CP65"/>
<dbReference type="KEGG" id="ptm:GSPATT00008973001"/>
<dbReference type="InterPro" id="IPR029058">
    <property type="entry name" value="AB_hydrolase_fold"/>
</dbReference>
<keyword evidence="4" id="KW-1185">Reference proteome</keyword>
<sequence length="281" mass="31791">MFLLIPLYFFLGQTLPTVLFHGLGDSCSWSMLKSFFSDINADCIEIGSGPSSSILLGFLDQAKDACVKVQEKYAGQTINVVGLSQGALIGRYIITDCDLKGGRVSKYLSIGGPQMGVSVIPHCNSYLCWPLNKVVDSLVYTDYVQQHIGPAGYFRNHEDLDSYLKYNHFLPDLNNERNPECSRKSKVQLNISVQFSSLDQVMLVKFLQDEMVLPKESAFFESVDPETDKVVPLVESEFYIQDYIGVKQLDQQRKIKFIEIDDSHLKWTDDITKNVFIPFLV</sequence>
<dbReference type="OMA" id="KFVMVMF"/>
<feature type="chain" id="PRO_5002623478" description="Palmitoyl-protein thioesterase 1" evidence="2">
    <location>
        <begin position="17"/>
        <end position="281"/>
    </location>
</feature>
<feature type="signal peptide" evidence="2">
    <location>
        <begin position="1"/>
        <end position="16"/>
    </location>
</feature>
<dbReference type="Proteomes" id="UP000000600">
    <property type="component" value="Unassembled WGS sequence"/>
</dbReference>
<reference evidence="3 4" key="1">
    <citation type="journal article" date="2006" name="Nature">
        <title>Global trends of whole-genome duplications revealed by the ciliate Paramecium tetraurelia.</title>
        <authorList>
            <consortium name="Genoscope"/>
            <person name="Aury J.-M."/>
            <person name="Jaillon O."/>
            <person name="Duret L."/>
            <person name="Noel B."/>
            <person name="Jubin C."/>
            <person name="Porcel B.M."/>
            <person name="Segurens B."/>
            <person name="Daubin V."/>
            <person name="Anthouard V."/>
            <person name="Aiach N."/>
            <person name="Arnaiz O."/>
            <person name="Billaut A."/>
            <person name="Beisson J."/>
            <person name="Blanc I."/>
            <person name="Bouhouche K."/>
            <person name="Camara F."/>
            <person name="Duharcourt S."/>
            <person name="Guigo R."/>
            <person name="Gogendeau D."/>
            <person name="Katinka M."/>
            <person name="Keller A.-M."/>
            <person name="Kissmehl R."/>
            <person name="Klotz C."/>
            <person name="Koll F."/>
            <person name="Le Moue A."/>
            <person name="Lepere C."/>
            <person name="Malinsky S."/>
            <person name="Nowacki M."/>
            <person name="Nowak J.K."/>
            <person name="Plattner H."/>
            <person name="Poulain J."/>
            <person name="Ruiz F."/>
            <person name="Serrano V."/>
            <person name="Zagulski M."/>
            <person name="Dessen P."/>
            <person name="Betermier M."/>
            <person name="Weissenbach J."/>
            <person name="Scarpelli C."/>
            <person name="Schachter V."/>
            <person name="Sperling L."/>
            <person name="Meyer E."/>
            <person name="Cohen J."/>
            <person name="Wincker P."/>
        </authorList>
    </citation>
    <scope>NUCLEOTIDE SEQUENCE [LARGE SCALE GENOMIC DNA]</scope>
    <source>
        <strain evidence="3 4">Stock d4-2</strain>
    </source>
</reference>
<evidence type="ECO:0008006" key="5">
    <source>
        <dbReference type="Google" id="ProtNLM"/>
    </source>
</evidence>
<dbReference type="PANTHER" id="PTHR11247">
    <property type="entry name" value="PALMITOYL-PROTEIN THIOESTERASE/DOLICHYLDIPHOSPHATASE 1"/>
    <property type="match status" value="1"/>
</dbReference>
<dbReference type="PANTHER" id="PTHR11247:SF8">
    <property type="entry name" value="PALMITOYL-PROTEIN THIOESTERASE 1"/>
    <property type="match status" value="1"/>
</dbReference>
<dbReference type="EMBL" id="CT868130">
    <property type="protein sequence ID" value="CAK72582.1"/>
    <property type="molecule type" value="Genomic_DNA"/>
</dbReference>
<protein>
    <recommendedName>
        <fullName evidence="5">Palmitoyl-protein thioesterase 1</fullName>
    </recommendedName>
</protein>
<accession>A0CP65</accession>
<dbReference type="GeneID" id="5025764"/>
<evidence type="ECO:0000256" key="1">
    <source>
        <dbReference type="ARBA" id="ARBA00022801"/>
    </source>
</evidence>
<organism evidence="3 4">
    <name type="scientific">Paramecium tetraurelia</name>
    <dbReference type="NCBI Taxonomy" id="5888"/>
    <lineage>
        <taxon>Eukaryota</taxon>
        <taxon>Sar</taxon>
        <taxon>Alveolata</taxon>
        <taxon>Ciliophora</taxon>
        <taxon>Intramacronucleata</taxon>
        <taxon>Oligohymenophorea</taxon>
        <taxon>Peniculida</taxon>
        <taxon>Parameciidae</taxon>
        <taxon>Paramecium</taxon>
    </lineage>
</organism>
<keyword evidence="1" id="KW-0378">Hydrolase</keyword>
<proteinExistence type="predicted"/>
<dbReference type="eggNOG" id="KOG2541">
    <property type="taxonomic scope" value="Eukaryota"/>
</dbReference>
<keyword evidence="2" id="KW-0732">Signal</keyword>
<dbReference type="InParanoid" id="A0CP65"/>
<dbReference type="OrthoDB" id="429424at2759"/>
<dbReference type="GO" id="GO:0016787">
    <property type="term" value="F:hydrolase activity"/>
    <property type="evidence" value="ECO:0007669"/>
    <property type="project" value="UniProtKB-KW"/>
</dbReference>
<dbReference type="Pfam" id="PF02089">
    <property type="entry name" value="Palm_thioest"/>
    <property type="match status" value="1"/>
</dbReference>
<name>A0CP65_PARTE</name>
<dbReference type="Gene3D" id="3.40.50.1820">
    <property type="entry name" value="alpha/beta hydrolase"/>
    <property type="match status" value="1"/>
</dbReference>